<evidence type="ECO:0000256" key="1">
    <source>
        <dbReference type="ARBA" id="ARBA00006484"/>
    </source>
</evidence>
<dbReference type="EMBL" id="BAABLX010000080">
    <property type="protein sequence ID" value="GAA4961431.1"/>
    <property type="molecule type" value="Genomic_DNA"/>
</dbReference>
<gene>
    <name evidence="4" type="ORF">GCM10025791_48670</name>
</gene>
<dbReference type="InterPro" id="IPR020904">
    <property type="entry name" value="Sc_DH/Rdtase_CS"/>
</dbReference>
<comment type="similarity">
    <text evidence="1 3">Belongs to the short-chain dehydrogenases/reductases (SDR) family.</text>
</comment>
<dbReference type="InterPro" id="IPR002347">
    <property type="entry name" value="SDR_fam"/>
</dbReference>
<dbReference type="Proteomes" id="UP001409585">
    <property type="component" value="Unassembled WGS sequence"/>
</dbReference>
<dbReference type="PRINTS" id="PR00080">
    <property type="entry name" value="SDRFAMILY"/>
</dbReference>
<dbReference type="PRINTS" id="PR00081">
    <property type="entry name" value="GDHRDH"/>
</dbReference>
<dbReference type="GO" id="GO:0016491">
    <property type="term" value="F:oxidoreductase activity"/>
    <property type="evidence" value="ECO:0007669"/>
    <property type="project" value="UniProtKB-KW"/>
</dbReference>
<evidence type="ECO:0000256" key="3">
    <source>
        <dbReference type="RuleBase" id="RU000363"/>
    </source>
</evidence>
<proteinExistence type="inferred from homology"/>
<dbReference type="PANTHER" id="PTHR45024">
    <property type="entry name" value="DEHYDROGENASES, SHORT CHAIN"/>
    <property type="match status" value="1"/>
</dbReference>
<dbReference type="RefSeq" id="WP_345428100.1">
    <property type="nucleotide sequence ID" value="NZ_AP031496.1"/>
</dbReference>
<dbReference type="InterPro" id="IPR051687">
    <property type="entry name" value="Peroxisomal_Beta-Oxidation"/>
</dbReference>
<evidence type="ECO:0000313" key="5">
    <source>
        <dbReference type="Proteomes" id="UP001409585"/>
    </source>
</evidence>
<reference evidence="5" key="1">
    <citation type="journal article" date="2019" name="Int. J. Syst. Evol. Microbiol.">
        <title>The Global Catalogue of Microorganisms (GCM) 10K type strain sequencing project: providing services to taxonomists for standard genome sequencing and annotation.</title>
        <authorList>
            <consortium name="The Broad Institute Genomics Platform"/>
            <consortium name="The Broad Institute Genome Sequencing Center for Infectious Disease"/>
            <person name="Wu L."/>
            <person name="Ma J."/>
        </authorList>
    </citation>
    <scope>NUCLEOTIDE SEQUENCE [LARGE SCALE GENOMIC DNA]</scope>
    <source>
        <strain evidence="5">JCM 19134</strain>
    </source>
</reference>
<sequence length="306" mass="32250">MNERADFTGQVAIVTGAGRGLGKSYAILLASRGAKVVVNDIGSTMRGDNGGENPAQEVVDEITNAGGEAVASTDSVATMSGAQAIVNTAISRYGKVDILINNAGNVRYGSIVDLSLEDFNSVLDVHLKGAFHMVKSVFPTMIDSAYGRIILTASISGLYGLATSVNYGVAKAGMIGLNNVVALEGAEHNIKSNIILPGAVTRMSEGIDTSQFPPMPPELVAPVVGYLAHQECAISGELLVSMAGRVARAMIAETQGVFQKDWTIEQVAQRLGDIRNTEDLWLLAPCEDGFNQHMIKSFAMVSSNSE</sequence>
<dbReference type="PANTHER" id="PTHR45024:SF2">
    <property type="entry name" value="SCP2 DOMAIN-CONTAINING PROTEIN"/>
    <property type="match status" value="1"/>
</dbReference>
<name>A0AAV3U9R7_9ALTE</name>
<dbReference type="InterPro" id="IPR036291">
    <property type="entry name" value="NAD(P)-bd_dom_sf"/>
</dbReference>
<dbReference type="Gene3D" id="3.40.50.720">
    <property type="entry name" value="NAD(P)-binding Rossmann-like Domain"/>
    <property type="match status" value="1"/>
</dbReference>
<keyword evidence="5" id="KW-1185">Reference proteome</keyword>
<comment type="caution">
    <text evidence="4">The sequence shown here is derived from an EMBL/GenBank/DDBJ whole genome shotgun (WGS) entry which is preliminary data.</text>
</comment>
<dbReference type="AlphaFoldDB" id="A0AAV3U9R7"/>
<evidence type="ECO:0000256" key="2">
    <source>
        <dbReference type="ARBA" id="ARBA00023002"/>
    </source>
</evidence>
<organism evidence="4 5">
    <name type="scientific">Halioxenophilus aromaticivorans</name>
    <dbReference type="NCBI Taxonomy" id="1306992"/>
    <lineage>
        <taxon>Bacteria</taxon>
        <taxon>Pseudomonadati</taxon>
        <taxon>Pseudomonadota</taxon>
        <taxon>Gammaproteobacteria</taxon>
        <taxon>Alteromonadales</taxon>
        <taxon>Alteromonadaceae</taxon>
        <taxon>Halioxenophilus</taxon>
    </lineage>
</organism>
<dbReference type="SUPFAM" id="SSF51735">
    <property type="entry name" value="NAD(P)-binding Rossmann-fold domains"/>
    <property type="match status" value="1"/>
</dbReference>
<keyword evidence="2" id="KW-0560">Oxidoreductase</keyword>
<accession>A0AAV3U9R7</accession>
<dbReference type="Pfam" id="PF00106">
    <property type="entry name" value="adh_short"/>
    <property type="match status" value="1"/>
</dbReference>
<dbReference type="PROSITE" id="PS00061">
    <property type="entry name" value="ADH_SHORT"/>
    <property type="match status" value="1"/>
</dbReference>
<evidence type="ECO:0000313" key="4">
    <source>
        <dbReference type="EMBL" id="GAA4961431.1"/>
    </source>
</evidence>
<protein>
    <submittedName>
        <fullName evidence="4">SDR family NAD(P)-dependent oxidoreductase</fullName>
    </submittedName>
</protein>